<dbReference type="PRINTS" id="PR00114">
    <property type="entry name" value="STPHPHTASE"/>
</dbReference>
<dbReference type="GO" id="GO:0005509">
    <property type="term" value="F:calcium ion binding"/>
    <property type="evidence" value="ECO:0007669"/>
    <property type="project" value="InterPro"/>
</dbReference>
<dbReference type="SMART" id="SM00156">
    <property type="entry name" value="PP2Ac"/>
    <property type="match status" value="1"/>
</dbReference>
<dbReference type="Pfam" id="PF00145">
    <property type="entry name" value="DNA_methylase"/>
    <property type="match status" value="1"/>
</dbReference>
<feature type="region of interest" description="Disordered" evidence="10">
    <location>
        <begin position="2503"/>
        <end position="2539"/>
    </location>
</feature>
<evidence type="ECO:0000256" key="5">
    <source>
        <dbReference type="ARBA" id="ARBA00022723"/>
    </source>
</evidence>
<dbReference type="InterPro" id="IPR004843">
    <property type="entry name" value="Calcineurin-like_PHP"/>
</dbReference>
<dbReference type="PROSITE" id="PS00125">
    <property type="entry name" value="SER_THR_PHOSPHATASE"/>
    <property type="match status" value="1"/>
</dbReference>
<evidence type="ECO:0000256" key="8">
    <source>
        <dbReference type="RuleBase" id="RU004273"/>
    </source>
</evidence>
<dbReference type="PROSITE" id="PS00018">
    <property type="entry name" value="EF_HAND_1"/>
    <property type="match status" value="4"/>
</dbReference>
<name>A0A813K7Q1_POLGL</name>
<evidence type="ECO:0000313" key="13">
    <source>
        <dbReference type="Proteomes" id="UP000626109"/>
    </source>
</evidence>
<dbReference type="SUPFAM" id="SSF47473">
    <property type="entry name" value="EF-hand"/>
    <property type="match status" value="2"/>
</dbReference>
<dbReference type="Gene3D" id="3.60.21.10">
    <property type="match status" value="1"/>
</dbReference>
<dbReference type="Pfam" id="PF13202">
    <property type="entry name" value="EF-hand_5"/>
    <property type="match status" value="1"/>
</dbReference>
<dbReference type="PANTHER" id="PTHR45668">
    <property type="entry name" value="SERINE/THREONINE-PROTEIN PHOSPHATASE 5-RELATED"/>
    <property type="match status" value="1"/>
</dbReference>
<feature type="region of interest" description="Disordered" evidence="10">
    <location>
        <begin position="2895"/>
        <end position="2944"/>
    </location>
</feature>
<feature type="compositionally biased region" description="Low complexity" evidence="10">
    <location>
        <begin position="2928"/>
        <end position="2938"/>
    </location>
</feature>
<feature type="region of interest" description="Disordered" evidence="10">
    <location>
        <begin position="1428"/>
        <end position="1468"/>
    </location>
</feature>
<dbReference type="SMART" id="SM00054">
    <property type="entry name" value="EFh"/>
    <property type="match status" value="4"/>
</dbReference>
<evidence type="ECO:0000256" key="9">
    <source>
        <dbReference type="SAM" id="Coils"/>
    </source>
</evidence>
<dbReference type="GO" id="GO:0032259">
    <property type="term" value="P:methylation"/>
    <property type="evidence" value="ECO:0007669"/>
    <property type="project" value="UniProtKB-KW"/>
</dbReference>
<dbReference type="Gene3D" id="3.40.50.150">
    <property type="entry name" value="Vaccinia Virus protein VP39"/>
    <property type="match status" value="1"/>
</dbReference>
<dbReference type="InterPro" id="IPR006186">
    <property type="entry name" value="Ser/Thr-sp_prot-phosphatase"/>
</dbReference>
<feature type="compositionally biased region" description="Basic and acidic residues" evidence="10">
    <location>
        <begin position="1505"/>
        <end position="1514"/>
    </location>
</feature>
<evidence type="ECO:0000256" key="1">
    <source>
        <dbReference type="ARBA" id="ARBA00001936"/>
    </source>
</evidence>
<feature type="compositionally biased region" description="Polar residues" evidence="10">
    <location>
        <begin position="2515"/>
        <end position="2525"/>
    </location>
</feature>
<feature type="compositionally biased region" description="Gly residues" evidence="10">
    <location>
        <begin position="2638"/>
        <end position="2647"/>
    </location>
</feature>
<proteinExistence type="inferred from homology"/>
<reference evidence="12" key="1">
    <citation type="submission" date="2021-02" db="EMBL/GenBank/DDBJ databases">
        <authorList>
            <person name="Dougan E. K."/>
            <person name="Rhodes N."/>
            <person name="Thang M."/>
            <person name="Chan C."/>
        </authorList>
    </citation>
    <scope>NUCLEOTIDE SEQUENCE</scope>
</reference>
<protein>
    <recommendedName>
        <fullName evidence="8">Serine/threonine-protein phosphatase</fullName>
        <ecNumber evidence="8">3.1.3.16</ecNumber>
    </recommendedName>
</protein>
<dbReference type="PROSITE" id="PS50222">
    <property type="entry name" value="EF_HAND_2"/>
    <property type="match status" value="4"/>
</dbReference>
<feature type="region of interest" description="Disordered" evidence="10">
    <location>
        <begin position="293"/>
        <end position="320"/>
    </location>
</feature>
<keyword evidence="8" id="KW-0378">Hydrolase</keyword>
<dbReference type="Gene3D" id="1.10.238.10">
    <property type="entry name" value="EF-hand"/>
    <property type="match status" value="2"/>
</dbReference>
<dbReference type="InterPro" id="IPR029063">
    <property type="entry name" value="SAM-dependent_MTases_sf"/>
</dbReference>
<evidence type="ECO:0000256" key="3">
    <source>
        <dbReference type="ARBA" id="ARBA00022603"/>
    </source>
</evidence>
<dbReference type="InterPro" id="IPR018247">
    <property type="entry name" value="EF_Hand_1_Ca_BS"/>
</dbReference>
<keyword evidence="7" id="KW-0464">Manganese</keyword>
<dbReference type="EC" id="3.1.3.16" evidence="8"/>
<feature type="domain" description="EF-hand" evidence="11">
    <location>
        <begin position="2074"/>
        <end position="2109"/>
    </location>
</feature>
<dbReference type="InterPro" id="IPR002048">
    <property type="entry name" value="EF_hand_dom"/>
</dbReference>
<feature type="region of interest" description="Disordered" evidence="10">
    <location>
        <begin position="341"/>
        <end position="376"/>
    </location>
</feature>
<evidence type="ECO:0000256" key="2">
    <source>
        <dbReference type="ARBA" id="ARBA00008294"/>
    </source>
</evidence>
<keyword evidence="5" id="KW-0479">Metal-binding</keyword>
<keyword evidence="4" id="KW-0808">Transferase</keyword>
<dbReference type="GO" id="GO:0008168">
    <property type="term" value="F:methyltransferase activity"/>
    <property type="evidence" value="ECO:0007669"/>
    <property type="project" value="UniProtKB-KW"/>
</dbReference>
<dbReference type="InterPro" id="IPR011992">
    <property type="entry name" value="EF-hand-dom_pair"/>
</dbReference>
<comment type="catalytic activity">
    <reaction evidence="8">
        <text>O-phospho-L-threonyl-[protein] + H2O = L-threonyl-[protein] + phosphate</text>
        <dbReference type="Rhea" id="RHEA:47004"/>
        <dbReference type="Rhea" id="RHEA-COMP:11060"/>
        <dbReference type="Rhea" id="RHEA-COMP:11605"/>
        <dbReference type="ChEBI" id="CHEBI:15377"/>
        <dbReference type="ChEBI" id="CHEBI:30013"/>
        <dbReference type="ChEBI" id="CHEBI:43474"/>
        <dbReference type="ChEBI" id="CHEBI:61977"/>
        <dbReference type="EC" id="3.1.3.16"/>
    </reaction>
</comment>
<dbReference type="InterPro" id="IPR029052">
    <property type="entry name" value="Metallo-depent_PP-like"/>
</dbReference>
<comment type="caution">
    <text evidence="12">The sequence shown here is derived from an EMBL/GenBank/DDBJ whole genome shotgun (WGS) entry which is preliminary data.</text>
</comment>
<feature type="domain" description="EF-hand" evidence="11">
    <location>
        <begin position="2210"/>
        <end position="2237"/>
    </location>
</feature>
<comment type="similarity">
    <text evidence="2 8">Belongs to the PPP phosphatase family.</text>
</comment>
<comment type="cofactor">
    <cofactor evidence="1">
        <name>Mn(2+)</name>
        <dbReference type="ChEBI" id="CHEBI:29035"/>
    </cofactor>
</comment>
<keyword evidence="6" id="KW-0106">Calcium</keyword>
<feature type="compositionally biased region" description="Low complexity" evidence="10">
    <location>
        <begin position="1429"/>
        <end position="1452"/>
    </location>
</feature>
<dbReference type="Pfam" id="PF13499">
    <property type="entry name" value="EF-hand_7"/>
    <property type="match status" value="1"/>
</dbReference>
<evidence type="ECO:0000313" key="12">
    <source>
        <dbReference type="EMBL" id="CAE8699286.1"/>
    </source>
</evidence>
<dbReference type="EMBL" id="CAJNNW010029164">
    <property type="protein sequence ID" value="CAE8699286.1"/>
    <property type="molecule type" value="Genomic_DNA"/>
</dbReference>
<feature type="domain" description="EF-hand" evidence="11">
    <location>
        <begin position="2251"/>
        <end position="2278"/>
    </location>
</feature>
<feature type="region of interest" description="Disordered" evidence="10">
    <location>
        <begin position="2624"/>
        <end position="2663"/>
    </location>
</feature>
<evidence type="ECO:0000256" key="7">
    <source>
        <dbReference type="ARBA" id="ARBA00023211"/>
    </source>
</evidence>
<dbReference type="SUPFAM" id="SSF53335">
    <property type="entry name" value="S-adenosyl-L-methionine-dependent methyltransferases"/>
    <property type="match status" value="1"/>
</dbReference>
<evidence type="ECO:0000256" key="10">
    <source>
        <dbReference type="SAM" id="MobiDB-lite"/>
    </source>
</evidence>
<sequence length="2944" mass="323669">MDELRQVFKEAMVEDAVVKYMIETLKMACVEDYVRFVSEARYEDELLTQILAKVAAYKDDLLQLSRMRTAWRVASATLNKAEQRRIAGQGNEDMDEPLDASTQDTLLKQWSATYSQNLAAWLHPADALLGRIYREFQRNTPTVVSIKKVKSLLVASKPSSEREVNLGGNIKLRLSDGVADGLAIKGCVDYYWGLRVLGYANSIVGQYKSSSMESKGAQVVYAPLSVNMDYADLCLKRASIWKGSEPLDWLRSKDEGTCGRQVELMRMGWSQGEALQKAQVEMELQWTVGPVGSQSKRALENDSEDNSGGTRGLPCEKAPIGTAPSCQWRLNWESSWKAPGEKPWLDSQIPGRVRREKARLQDKASASSSSGKDVGQRVVSKGESKVVLVTRAMSDTKTLHKRVSGSLLPKPKVVMLPAGVSNRSASIAVLKPTQGFGKHPLPQAPWALGIGVPILVISLFDGIGGLPVALLFTGATIYTVAAESNDCAREATKRYLKNVVHVRDVAHLTVSIVQGFLKKFPDGCPVLVGGGSPCQPNSPLNTGRLGMRDMKAQLLFYHVPRVANEIEEEIVSLKMNLEVLKFLENVWGADDDFKNEAAKYFCGGPVRTQASEFGWDKIKAASAGAVRRFYVDNRRLPPMSYEPQSLMRSKQGEWRQPSPEEGAALMLPLDVVTGAREEPGEGEPERVARQNSMIGSSFHIPPVILILILLFQAMHVREVEARDLTMRFNHTTFQPKQWTTLCWSFACSRGTRSGQRDAHAVALPLPSPFDSENVMDDDALFAARTMARLGPYVRIWRRRMNRALEALAKAFEPWDNLLVSLMRPDAGGIIENYHLFRQLDKDLTVKSGKEALLGERALKGIAGLPEKLRRGRFLPEIKQSVMKEVEEGGAKGIYTENDLNVMFGVGGWLPLERFMYQQSCGKMRPIDNGKKYGHNKASLQTETIHASSPDFIAAAARAFLTEVLLVLELQGDGPSGILSCEDLAPLCSFLPEWSGLEIGTVDMKDAYRQCPNEPEDHCVVVIAFWDEDEQAVKYVILRGMPFGFFSAALNSNRTPALATAAARRMTGALAASFFDDTGIVDSKAGVGSAQASVGTIYKSIGADLAPPKRQPMEAQRVFLGLLADVGRAHAEGYMFFDVKPFTRQELYAEIDSIVADGQCSSGQASMLRGRFGWAATAAYGKGGRGGQAALVQRQYFDSEDVLTPELTTTLAHMQFLASHVPPRTIRLLGPPLAAVKVYSDASFEPPMKTKLGYVIFFNDGSQPIGRTAVIPEELMDKFIARKTQITPCEAFCGVVVPFNHLELLRGRDVVWFIDNTAALSILIKGASSLHDLNSIATVMHLLMAKVGCRIWFEWIDSDSTPSDGLSRNGSEDEWTKRQGWDLGTALLANWHKLAESSFLEILKAFQSPGDPQVSIGKLDGVDAKAARRVSTSSDSSADSVSSASSGSDSSTGNQKKGRKSVKHQTQPLDEEEQFLHILDLLEKQDEFDSTSDGFSEVGDLDDFSDDARSSHGSDTDDDDPLHQVGHAELADWELEAAWTELQNRSLPKLVTSVRLLRSVIKLLSTYEPVVHVKKPAPGSKIVIVGDLHGHFADLMHILTEHGEPSPGSGGTRYVFNGDFVDRGAWGPEVLLALYCLKLMFPEGIFLNRGNHEDQAQNLLPDNGFVNSHCTRAWGSDGLKMYNLCRRSFEELPLCTIIGNEIFVVHGGLPLDPMITLSDINAVDRRRAVPVQQCSILGYPRRQKVKAKKDLMSEDGEVILKGRTGKLVGRVGKSNNALVHFSKSEKVEVKIAGAPELEEEVEIVYENEQEMLRNKGNRIFVALLWSDPVAKSSAAGPSKRGAGSFFDDRTTQQFLTVNRLSLLLRSHEKRAEGYSEEHRSAKNKLLAATIFSASNYPRGAGEPSGNKAAVVVLSAPAPGQTLASTLSNSGGWRKPYDDDLYASPTMSDEMRDKFNEAEHMSQRTVSARIRALSKLKELTYCARPKLLAYWQRLDTEGGGLINKSHWPRGMRFCVIPDDDFPWEWLAPYMLKLHDPFDVTQFNYAVYLARYENSLSRKLAERWHCGAMTAIAPGISTKIEALKAWAKIDRNGDGRLCYQELRPLLQTSATVKDKLADADRIYSVMAMMDKDRSGYVDRDEFVQSVLSSVERESILEKAERDGCDESSKALSRSKLAWSEMSQWTEEEAAQVWSATQGAIRALAGTSGCASSVFEVLDGDGDGIIDHSEFVEGLRQLLRGSPLLKTIGHWEPLLWRVVDEDGSGFVSPEELNLAFSGWNAALVVALSASHENHVTWCQLYETASSQRRSSWDCYRVAALTLCSEPVRVSSAITAELPGSEDHGYCGPTSRMQVDTSELDVWESQLDLVNPGGKRTPVCIEWLAVMLPNSPGSEELLEAEKSLDVSRRRGENYHGFLVRVRSEFLRYHKFLDETRSVQRFFSEDFERWRLRQLRGGDASDDEDYTSGGALKKLVPRSLDDPFSAEAEEEPLTAWPEQLLGLEREPIVGSPEGSAKALSRTLSRALSRGTSEAEPDREATARPFSAPATRVLKTVQLDHKVARKQVRGLQRIYTSASVEELPSAAAAMTDFVRRGEDGARIAGRFRKAASKETAEESSDSRMAAALERLRSRGLRPQASTAQSGGGGGGGEGGKAEGGDASSQGGRAAPRQWLKQLAKDYPDEFCRVPADFVPGDSMAPSILAEGVQVVGQELSRAVLSSVLWVLDLHGDPLNEKCWQRRLAWLSASGCLWLGPSESESSCQDCSVQFGGERVADLQVLRARQGIEVAAAILGQPIFAIRLDSVGPRYTRRKYLAADDEETCEKWLKACEVPVTRQVASDSKSTTLASSGAFGASARTVVTSALPSANPRIVGLQISSSFCETPTSFCGPTPSSFGWLTPSGSPARPRAISTAESCKLSSPGAPSPGHRRTLRLPLARALSSPDLRRSP</sequence>
<dbReference type="SUPFAM" id="SSF56300">
    <property type="entry name" value="Metallo-dependent phosphatases"/>
    <property type="match status" value="1"/>
</dbReference>
<dbReference type="Proteomes" id="UP000626109">
    <property type="component" value="Unassembled WGS sequence"/>
</dbReference>
<feature type="coiled-coil region" evidence="9">
    <location>
        <begin position="1856"/>
        <end position="1883"/>
    </location>
</feature>
<dbReference type="PANTHER" id="PTHR45668:SF13">
    <property type="entry name" value="SERINE_THREONINE-PROTEIN PHOSPHATASE"/>
    <property type="match status" value="1"/>
</dbReference>
<dbReference type="InterPro" id="IPR051134">
    <property type="entry name" value="PPP_phosphatase"/>
</dbReference>
<evidence type="ECO:0000256" key="6">
    <source>
        <dbReference type="ARBA" id="ARBA00022837"/>
    </source>
</evidence>
<gene>
    <name evidence="12" type="ORF">PGLA2088_LOCUS31101</name>
</gene>
<organism evidence="12 13">
    <name type="scientific">Polarella glacialis</name>
    <name type="common">Dinoflagellate</name>
    <dbReference type="NCBI Taxonomy" id="89957"/>
    <lineage>
        <taxon>Eukaryota</taxon>
        <taxon>Sar</taxon>
        <taxon>Alveolata</taxon>
        <taxon>Dinophyceae</taxon>
        <taxon>Suessiales</taxon>
        <taxon>Suessiaceae</taxon>
        <taxon>Polarella</taxon>
    </lineage>
</organism>
<dbReference type="GO" id="GO:0004722">
    <property type="term" value="F:protein serine/threonine phosphatase activity"/>
    <property type="evidence" value="ECO:0007669"/>
    <property type="project" value="UniProtKB-EC"/>
</dbReference>
<keyword evidence="9" id="KW-0175">Coiled coil</keyword>
<accession>A0A813K7Q1</accession>
<feature type="region of interest" description="Disordered" evidence="10">
    <location>
        <begin position="1489"/>
        <end position="1522"/>
    </location>
</feature>
<dbReference type="Pfam" id="PF05295">
    <property type="entry name" value="Luciferase_N"/>
    <property type="match status" value="1"/>
</dbReference>
<evidence type="ECO:0000259" key="11">
    <source>
        <dbReference type="PROSITE" id="PS50222"/>
    </source>
</evidence>
<dbReference type="CDD" id="cd00051">
    <property type="entry name" value="EFh"/>
    <property type="match status" value="1"/>
</dbReference>
<dbReference type="InterPro" id="IPR001525">
    <property type="entry name" value="C5_MeTfrase"/>
</dbReference>
<dbReference type="Pfam" id="PF00149">
    <property type="entry name" value="Metallophos"/>
    <property type="match status" value="1"/>
</dbReference>
<feature type="domain" description="EF-hand" evidence="11">
    <location>
        <begin position="2114"/>
        <end position="2149"/>
    </location>
</feature>
<dbReference type="InterPro" id="IPR007959">
    <property type="entry name" value="Dino_Luciferase_N"/>
</dbReference>
<evidence type="ECO:0000256" key="4">
    <source>
        <dbReference type="ARBA" id="ARBA00022679"/>
    </source>
</evidence>
<keyword evidence="3" id="KW-0489">Methyltransferase</keyword>